<feature type="transmembrane region" description="Helical" evidence="1">
    <location>
        <begin position="215"/>
        <end position="239"/>
    </location>
</feature>
<dbReference type="Proteomes" id="UP001634394">
    <property type="component" value="Unassembled WGS sequence"/>
</dbReference>
<protein>
    <recommendedName>
        <fullName evidence="2">F5/8 type C domain-containing protein</fullName>
    </recommendedName>
</protein>
<feature type="domain" description="F5/8 type C" evidence="2">
    <location>
        <begin position="86"/>
        <end position="197"/>
    </location>
</feature>
<dbReference type="InterPro" id="IPR008979">
    <property type="entry name" value="Galactose-bd-like_sf"/>
</dbReference>
<reference evidence="3 4" key="1">
    <citation type="submission" date="2024-11" db="EMBL/GenBank/DDBJ databases">
        <title>Chromosome-level genome assembly of the freshwater bivalve Anodonta woodiana.</title>
        <authorList>
            <person name="Chen X."/>
        </authorList>
    </citation>
    <scope>NUCLEOTIDE SEQUENCE [LARGE SCALE GENOMIC DNA]</scope>
    <source>
        <strain evidence="3">MN2024</strain>
        <tissue evidence="3">Gills</tissue>
    </source>
</reference>
<dbReference type="Gene3D" id="2.60.120.260">
    <property type="entry name" value="Galactose-binding domain-like"/>
    <property type="match status" value="1"/>
</dbReference>
<comment type="caution">
    <text evidence="3">The sequence shown here is derived from an EMBL/GenBank/DDBJ whole genome shotgun (WGS) entry which is preliminary data.</text>
</comment>
<keyword evidence="1" id="KW-0472">Membrane</keyword>
<dbReference type="AlphaFoldDB" id="A0ABD3X457"/>
<evidence type="ECO:0000259" key="2">
    <source>
        <dbReference type="Pfam" id="PF00754"/>
    </source>
</evidence>
<keyword evidence="1" id="KW-1133">Transmembrane helix</keyword>
<organism evidence="3 4">
    <name type="scientific">Sinanodonta woodiana</name>
    <name type="common">Chinese pond mussel</name>
    <name type="synonym">Anodonta woodiana</name>
    <dbReference type="NCBI Taxonomy" id="1069815"/>
    <lineage>
        <taxon>Eukaryota</taxon>
        <taxon>Metazoa</taxon>
        <taxon>Spiralia</taxon>
        <taxon>Lophotrochozoa</taxon>
        <taxon>Mollusca</taxon>
        <taxon>Bivalvia</taxon>
        <taxon>Autobranchia</taxon>
        <taxon>Heteroconchia</taxon>
        <taxon>Palaeoheterodonta</taxon>
        <taxon>Unionida</taxon>
        <taxon>Unionoidea</taxon>
        <taxon>Unionidae</taxon>
        <taxon>Unioninae</taxon>
        <taxon>Sinanodonta</taxon>
    </lineage>
</organism>
<evidence type="ECO:0000256" key="1">
    <source>
        <dbReference type="SAM" id="Phobius"/>
    </source>
</evidence>
<dbReference type="InterPro" id="IPR000421">
    <property type="entry name" value="FA58C"/>
</dbReference>
<keyword evidence="4" id="KW-1185">Reference proteome</keyword>
<dbReference type="Pfam" id="PF00754">
    <property type="entry name" value="F5_F8_type_C"/>
    <property type="match status" value="1"/>
</dbReference>
<name>A0ABD3X457_SINWO</name>
<dbReference type="SUPFAM" id="SSF49785">
    <property type="entry name" value="Galactose-binding domain-like"/>
    <property type="match status" value="1"/>
</dbReference>
<evidence type="ECO:0000313" key="4">
    <source>
        <dbReference type="Proteomes" id="UP001634394"/>
    </source>
</evidence>
<gene>
    <name evidence="3" type="ORF">ACJMK2_032098</name>
</gene>
<keyword evidence="1" id="KW-0812">Transmembrane</keyword>
<proteinExistence type="predicted"/>
<evidence type="ECO:0000313" key="3">
    <source>
        <dbReference type="EMBL" id="KAL3879817.1"/>
    </source>
</evidence>
<accession>A0ABD3X457</accession>
<dbReference type="EMBL" id="JBJQND010000004">
    <property type="protein sequence ID" value="KAL3879817.1"/>
    <property type="molecule type" value="Genomic_DNA"/>
</dbReference>
<sequence length="345" mass="38170">MRQLLIPSIIYMCSVHVEQVLALICGEGSSDRTHFGPSCEYLCHCGYAYCDSRAGKCYSGSPCDRGWMGSGCQQVNIAYNASVESHHVDNGLNVVDGIDSTCTTFNKSHGELAYVVLDLGRKVNILQVDLVNPHASGDSLLKFGISLSIDNLTFRPYYWYQTTENPPITEPVRKSDIFARFFRIEPNGTEDISTLCEIEIAGELVTYALKEPVNVGVIAGTVSAVVVVIIVIVISVVMVKRRGKTTEKEKDTSSQNVSNMEHDVSKPYYNTEDSRMQRSEPIHKSNMNGMKLGPKVSGYEILQDGIGTEELGYAVIDPSLMDNNGRSIQDNICYYNDEFSSLAKR</sequence>